<evidence type="ECO:0000256" key="2">
    <source>
        <dbReference type="ARBA" id="ARBA00013147"/>
    </source>
</evidence>
<evidence type="ECO:0000256" key="9">
    <source>
        <dbReference type="PIRSR" id="PIRSR001500-2"/>
    </source>
</evidence>
<evidence type="ECO:0000256" key="5">
    <source>
        <dbReference type="ARBA" id="ARBA00023141"/>
    </source>
</evidence>
<gene>
    <name evidence="12" type="ORF">DES36_10819</name>
</gene>
<evidence type="ECO:0000256" key="4">
    <source>
        <dbReference type="ARBA" id="ARBA00022605"/>
    </source>
</evidence>
<feature type="domain" description="ACT" evidence="11">
    <location>
        <begin position="282"/>
        <end position="359"/>
    </location>
</feature>
<comment type="pathway">
    <text evidence="1">Amino-acid biosynthesis; L-phenylalanine biosynthesis; phenylpyruvate from prephenate: step 1/1.</text>
</comment>
<dbReference type="InterPro" id="IPR002912">
    <property type="entry name" value="ACT_dom"/>
</dbReference>
<evidence type="ECO:0000256" key="3">
    <source>
        <dbReference type="ARBA" id="ARBA00021872"/>
    </source>
</evidence>
<proteinExistence type="predicted"/>
<evidence type="ECO:0000313" key="13">
    <source>
        <dbReference type="Proteomes" id="UP000253490"/>
    </source>
</evidence>
<comment type="catalytic activity">
    <reaction evidence="8">
        <text>prephenate + H(+) = 3-phenylpyruvate + CO2 + H2O</text>
        <dbReference type="Rhea" id="RHEA:21648"/>
        <dbReference type="ChEBI" id="CHEBI:15377"/>
        <dbReference type="ChEBI" id="CHEBI:15378"/>
        <dbReference type="ChEBI" id="CHEBI:16526"/>
        <dbReference type="ChEBI" id="CHEBI:18005"/>
        <dbReference type="ChEBI" id="CHEBI:29934"/>
        <dbReference type="EC" id="4.2.1.51"/>
    </reaction>
</comment>
<dbReference type="PIRSF" id="PIRSF001500">
    <property type="entry name" value="Chor_mut_pdt_Ppr"/>
    <property type="match status" value="1"/>
</dbReference>
<evidence type="ECO:0000256" key="6">
    <source>
        <dbReference type="ARBA" id="ARBA00023222"/>
    </source>
</evidence>
<organism evidence="12 13">
    <name type="scientific">Alkalibaculum bacchi</name>
    <dbReference type="NCBI Taxonomy" id="645887"/>
    <lineage>
        <taxon>Bacteria</taxon>
        <taxon>Bacillati</taxon>
        <taxon>Bacillota</taxon>
        <taxon>Clostridia</taxon>
        <taxon>Eubacteriales</taxon>
        <taxon>Eubacteriaceae</taxon>
        <taxon>Alkalibaculum</taxon>
    </lineage>
</organism>
<dbReference type="SUPFAM" id="SSF55021">
    <property type="entry name" value="ACT-like"/>
    <property type="match status" value="1"/>
</dbReference>
<dbReference type="PANTHER" id="PTHR21022:SF19">
    <property type="entry name" value="PREPHENATE DEHYDRATASE-RELATED"/>
    <property type="match status" value="1"/>
</dbReference>
<dbReference type="AlphaFoldDB" id="A0A366I8Y0"/>
<dbReference type="SUPFAM" id="SSF53850">
    <property type="entry name" value="Periplasmic binding protein-like II"/>
    <property type="match status" value="1"/>
</dbReference>
<keyword evidence="7" id="KW-0456">Lyase</keyword>
<keyword evidence="13" id="KW-1185">Reference proteome</keyword>
<keyword evidence="6" id="KW-0584">Phenylalanine biosynthesis</keyword>
<dbReference type="GO" id="GO:0005737">
    <property type="term" value="C:cytoplasm"/>
    <property type="evidence" value="ECO:0007669"/>
    <property type="project" value="TreeGrafter"/>
</dbReference>
<evidence type="ECO:0000256" key="7">
    <source>
        <dbReference type="ARBA" id="ARBA00023239"/>
    </source>
</evidence>
<dbReference type="OrthoDB" id="9802281at2"/>
<dbReference type="UniPathway" id="UPA00121">
    <property type="reaction ID" value="UER00345"/>
</dbReference>
<name>A0A366I8Y0_9FIRM</name>
<dbReference type="PANTHER" id="PTHR21022">
    <property type="entry name" value="PREPHENATE DEHYDRATASE P PROTEIN"/>
    <property type="match status" value="1"/>
</dbReference>
<dbReference type="Gene3D" id="3.30.70.260">
    <property type="match status" value="1"/>
</dbReference>
<dbReference type="PROSITE" id="PS51671">
    <property type="entry name" value="ACT"/>
    <property type="match status" value="1"/>
</dbReference>
<dbReference type="Pfam" id="PF00800">
    <property type="entry name" value="PDT"/>
    <property type="match status" value="1"/>
</dbReference>
<evidence type="ECO:0000313" key="12">
    <source>
        <dbReference type="EMBL" id="RBP64406.1"/>
    </source>
</evidence>
<evidence type="ECO:0000259" key="10">
    <source>
        <dbReference type="PROSITE" id="PS51171"/>
    </source>
</evidence>
<dbReference type="InterPro" id="IPR008242">
    <property type="entry name" value="Chor_mutase/pphenate_deHydtase"/>
</dbReference>
<accession>A0A366I8Y0</accession>
<dbReference type="Gene3D" id="3.40.190.10">
    <property type="entry name" value="Periplasmic binding protein-like II"/>
    <property type="match status" value="2"/>
</dbReference>
<sequence length="360" mass="41773">MCKYEKSKEEILKCNEDIKRAFLKRISLVDEISKLESNNKENFSTIGKDINCDEKYAHEYRHLAKSIQLIDKRYLYRQHTKLSDDNEIKSNKEIQKICYQGLPFSYTESATKALFPNKEIIYTDLFEQVFSNVYNNKADIGVLPIENSTAGYINEIYDLLVKYDLYINYSYIKKISHCIAGVQSTQIQDIKQVYSHPQALAQCYEYIKENRFIVINDTNTAVAAKRVAEMKDKSIACICSKEAAENYGLKILNAKINKSENYTRFCGISRMLVKEKNHNRISLVFSVPHIVGSLDGVLSVFSYYNISLTSICSRPDLESPFRYLFYVDFEGNILEHNMKAILFQLEKELPYFKILGSYRA</sequence>
<dbReference type="InterPro" id="IPR045865">
    <property type="entry name" value="ACT-like_dom_sf"/>
</dbReference>
<keyword evidence="5" id="KW-0057">Aromatic amino acid biosynthesis</keyword>
<protein>
    <recommendedName>
        <fullName evidence="3">Prephenate dehydratase</fullName>
        <ecNumber evidence="2">4.2.1.51</ecNumber>
    </recommendedName>
</protein>
<dbReference type="CDD" id="cd13631">
    <property type="entry name" value="PBP2_Ct-PDT_like"/>
    <property type="match status" value="1"/>
</dbReference>
<reference evidence="12 13" key="1">
    <citation type="submission" date="2018-06" db="EMBL/GenBank/DDBJ databases">
        <title>Genomic Encyclopedia of Type Strains, Phase IV (KMG-IV): sequencing the most valuable type-strain genomes for metagenomic binning, comparative biology and taxonomic classification.</title>
        <authorList>
            <person name="Goeker M."/>
        </authorList>
    </citation>
    <scope>NUCLEOTIDE SEQUENCE [LARGE SCALE GENOMIC DNA]</scope>
    <source>
        <strain evidence="12 13">DSM 22112</strain>
    </source>
</reference>
<dbReference type="GO" id="GO:0004664">
    <property type="term" value="F:prephenate dehydratase activity"/>
    <property type="evidence" value="ECO:0007669"/>
    <property type="project" value="UniProtKB-EC"/>
</dbReference>
<keyword evidence="4" id="KW-0028">Amino-acid biosynthesis</keyword>
<dbReference type="PROSITE" id="PS51171">
    <property type="entry name" value="PREPHENATE_DEHYDR_3"/>
    <property type="match status" value="1"/>
</dbReference>
<dbReference type="EC" id="4.2.1.51" evidence="2"/>
<dbReference type="EMBL" id="QNRX01000008">
    <property type="protein sequence ID" value="RBP64406.1"/>
    <property type="molecule type" value="Genomic_DNA"/>
</dbReference>
<feature type="domain" description="Prephenate dehydratase" evidence="10">
    <location>
        <begin position="96"/>
        <end position="270"/>
    </location>
</feature>
<evidence type="ECO:0000256" key="1">
    <source>
        <dbReference type="ARBA" id="ARBA00004741"/>
    </source>
</evidence>
<dbReference type="InterPro" id="IPR001086">
    <property type="entry name" value="Preph_deHydtase"/>
</dbReference>
<feature type="site" description="Essential for prephenate dehydratase activity" evidence="9">
    <location>
        <position position="263"/>
    </location>
</feature>
<comment type="caution">
    <text evidence="12">The sequence shown here is derived from an EMBL/GenBank/DDBJ whole genome shotgun (WGS) entry which is preliminary data.</text>
</comment>
<evidence type="ECO:0000259" key="11">
    <source>
        <dbReference type="PROSITE" id="PS51671"/>
    </source>
</evidence>
<evidence type="ECO:0000256" key="8">
    <source>
        <dbReference type="ARBA" id="ARBA00047848"/>
    </source>
</evidence>
<dbReference type="CDD" id="cd04905">
    <property type="entry name" value="ACT_CM-PDT"/>
    <property type="match status" value="1"/>
</dbReference>
<dbReference type="GO" id="GO:0009094">
    <property type="term" value="P:L-phenylalanine biosynthetic process"/>
    <property type="evidence" value="ECO:0007669"/>
    <property type="project" value="UniProtKB-UniPathway"/>
</dbReference>
<dbReference type="RefSeq" id="WP_113920556.1">
    <property type="nucleotide sequence ID" value="NZ_QNRX01000008.1"/>
</dbReference>
<dbReference type="Proteomes" id="UP000253490">
    <property type="component" value="Unassembled WGS sequence"/>
</dbReference>